<dbReference type="Pfam" id="PF04463">
    <property type="entry name" value="2-thiour_desulf"/>
    <property type="match status" value="1"/>
</dbReference>
<evidence type="ECO:0000313" key="3">
    <source>
        <dbReference type="Proteomes" id="UP001317488"/>
    </source>
</evidence>
<dbReference type="InterPro" id="IPR017087">
    <property type="entry name" value="UCP037004"/>
</dbReference>
<sequence length="314" mass="34833">MGPSWPKPRLVVSACLGFAAVRYSGELIPDKVVAALREHVDFLPVCPEVEIGLGVPRPVVRLVRGEGGVRMVQPQTGEDLTQAMEAFSRGFLAGLPPVEGFILKNRSPSCALKDARVYAHAQGGGTVGRGPGLFTQAVERAFPLLPKEDEGRLTSARVRAHFFTRIFGLARLRQVEDLPGLQAFHARYKLLLMAYHQSEARALGRLLAESRGRPLEEVRRAYEEGFLRATRLPFRLGAMADAFLHAFGYFKKGLSPREKAHFLELLSAFREERLPLEAPLALLQSWALRFGEGYLEAQALFAPYPRALMDLKTS</sequence>
<dbReference type="RefSeq" id="WP_028493005.1">
    <property type="nucleotide sequence ID" value="NZ_CP046617.1"/>
</dbReference>
<keyword evidence="3" id="KW-1185">Reference proteome</keyword>
<dbReference type="PANTHER" id="PTHR30087">
    <property type="entry name" value="INNER MEMBRANE PROTEIN"/>
    <property type="match status" value="1"/>
</dbReference>
<dbReference type="Proteomes" id="UP001317488">
    <property type="component" value="Chromosome"/>
</dbReference>
<gene>
    <name evidence="2" type="ORF">GO600_04990</name>
</gene>
<feature type="domain" description="DUF1722" evidence="1">
    <location>
        <begin position="189"/>
        <end position="305"/>
    </location>
</feature>
<evidence type="ECO:0000313" key="2">
    <source>
        <dbReference type="EMBL" id="WCM39497.1"/>
    </source>
</evidence>
<dbReference type="EMBL" id="CP046617">
    <property type="protein sequence ID" value="WCM39497.1"/>
    <property type="molecule type" value="Genomic_DNA"/>
</dbReference>
<dbReference type="Pfam" id="PF08349">
    <property type="entry name" value="DUF1722"/>
    <property type="match status" value="1"/>
</dbReference>
<name>A0ABY7RPG8_9DEIN</name>
<evidence type="ECO:0000259" key="1">
    <source>
        <dbReference type="Pfam" id="PF08349"/>
    </source>
</evidence>
<reference evidence="2 3" key="1">
    <citation type="submission" date="2019-12" db="EMBL/GenBank/DDBJ databases">
        <authorList>
            <person name="An T."/>
        </authorList>
    </citation>
    <scope>NUCLEOTIDE SEQUENCE [LARGE SCALE GENOMIC DNA]</scope>
    <source>
        <strain evidence="2 3">JCM 19900</strain>
    </source>
</reference>
<organism evidence="2 3">
    <name type="scientific">Thermus antranikianii</name>
    <dbReference type="NCBI Taxonomy" id="88190"/>
    <lineage>
        <taxon>Bacteria</taxon>
        <taxon>Thermotogati</taxon>
        <taxon>Deinococcota</taxon>
        <taxon>Deinococci</taxon>
        <taxon>Thermales</taxon>
        <taxon>Thermaceae</taxon>
        <taxon>Thermus</taxon>
    </lineage>
</organism>
<accession>A0ABY7RPG8</accession>
<protein>
    <submittedName>
        <fullName evidence="2">DUF1722 domain-containing protein</fullName>
    </submittedName>
</protein>
<proteinExistence type="predicted"/>
<dbReference type="PIRSF" id="PIRSF037004">
    <property type="entry name" value="UCP037004"/>
    <property type="match status" value="1"/>
</dbReference>
<dbReference type="InterPro" id="IPR013560">
    <property type="entry name" value="DUF1722"/>
</dbReference>
<dbReference type="PANTHER" id="PTHR30087:SF0">
    <property type="entry name" value="INNER MEMBRANE PROTEIN"/>
    <property type="match status" value="1"/>
</dbReference>
<dbReference type="InterPro" id="IPR007553">
    <property type="entry name" value="2-thiour_desulf"/>
</dbReference>